<sequence length="485" mass="53715">MNNTQPELVDIEVHQEKVHSADSTTTTATPTLACDYAILGGGISGVFTAYQLAKNGKNNICVVESTDRLGGRLETFTLGNSKKYDIGGIRVNNQHTVMKNLAKELNITLVGGYYLDKSEAQDLNLPSNVLMVSRDVSTNDKNVLRSQAYPKATGAVSGWDVLLGTSSEFFINSTLQDTFSFTQAGLGSAEEMSYFQSTFRFRGDFQAVDRKTYAEFANVDSIDPLNFYPVGGMGEFVRKMSLIAQQSGKVRFLLSETVQTINPHSSSTTNKKYRIQTCLRNIEAKNVVIAIPPLALKDIKGSIAATLNAEPAFKQSKPLPVSTITMRFQQRWWEQASPARRIWTDSNCIQLIEIPITPSGIESNAFRVSYADGHCAREWNDLYLGGGKSLIEKTILQYLTAIYPGVSIPQPLETVFKLWPDAWYFEQPSAAVTLADKQKWALNPIQNENVVLVGEAFHLERTWSVGAVKSAIDALNQRFGVKTNY</sequence>
<dbReference type="KEGG" id="ngr:NAEGRDRAFT_81830"/>
<organism evidence="6">
    <name type="scientific">Naegleria gruberi</name>
    <name type="common">Amoeba</name>
    <dbReference type="NCBI Taxonomy" id="5762"/>
    <lineage>
        <taxon>Eukaryota</taxon>
        <taxon>Discoba</taxon>
        <taxon>Heterolobosea</taxon>
        <taxon>Tetramitia</taxon>
        <taxon>Eutetramitia</taxon>
        <taxon>Vahlkampfiidae</taxon>
        <taxon>Naegleria</taxon>
    </lineage>
</organism>
<dbReference type="SUPFAM" id="SSF51905">
    <property type="entry name" value="FAD/NAD(P)-binding domain"/>
    <property type="match status" value="1"/>
</dbReference>
<dbReference type="EMBL" id="GG738915">
    <property type="protein sequence ID" value="EFC37715.1"/>
    <property type="molecule type" value="Genomic_DNA"/>
</dbReference>
<accession>D2VZK2</accession>
<evidence type="ECO:0000259" key="4">
    <source>
        <dbReference type="Pfam" id="PF01593"/>
    </source>
</evidence>
<proteinExistence type="inferred from homology"/>
<feature type="domain" description="Amine oxidase" evidence="4">
    <location>
        <begin position="43"/>
        <end position="474"/>
    </location>
</feature>
<dbReference type="InterPro" id="IPR050703">
    <property type="entry name" value="Flavin_MAO"/>
</dbReference>
<dbReference type="VEuPathDB" id="AmoebaDB:NAEGRDRAFT_81830"/>
<dbReference type="AlphaFoldDB" id="D2VZK2"/>
<evidence type="ECO:0000256" key="2">
    <source>
        <dbReference type="ARBA" id="ARBA00012804"/>
    </source>
</evidence>
<protein>
    <recommendedName>
        <fullName evidence="2">monoamine oxidase</fullName>
        <ecNumber evidence="2">1.4.3.4</ecNumber>
    </recommendedName>
</protein>
<dbReference type="Gene3D" id="3.50.50.60">
    <property type="entry name" value="FAD/NAD(P)-binding domain"/>
    <property type="match status" value="1"/>
</dbReference>
<dbReference type="OrthoDB" id="10051671at2759"/>
<dbReference type="PANTHER" id="PTHR43563">
    <property type="entry name" value="AMINE OXIDASE"/>
    <property type="match status" value="1"/>
</dbReference>
<comment type="catalytic activity">
    <reaction evidence="3">
        <text>a secondary aliphatic amine + O2 + H2O = a primary amine + an aldehyde + H2O2</text>
        <dbReference type="Rhea" id="RHEA:26414"/>
        <dbReference type="ChEBI" id="CHEBI:15377"/>
        <dbReference type="ChEBI" id="CHEBI:15379"/>
        <dbReference type="ChEBI" id="CHEBI:16240"/>
        <dbReference type="ChEBI" id="CHEBI:17478"/>
        <dbReference type="ChEBI" id="CHEBI:58855"/>
        <dbReference type="ChEBI" id="CHEBI:65296"/>
        <dbReference type="EC" id="1.4.3.4"/>
    </reaction>
</comment>
<dbReference type="GeneID" id="8853609"/>
<dbReference type="Proteomes" id="UP000006671">
    <property type="component" value="Unassembled WGS sequence"/>
</dbReference>
<evidence type="ECO:0000313" key="6">
    <source>
        <dbReference type="Proteomes" id="UP000006671"/>
    </source>
</evidence>
<dbReference type="STRING" id="5762.D2VZK2"/>
<dbReference type="InterPro" id="IPR002937">
    <property type="entry name" value="Amino_oxidase"/>
</dbReference>
<dbReference type="OMA" id="FNENHAN"/>
<dbReference type="Pfam" id="PF01593">
    <property type="entry name" value="Amino_oxidase"/>
    <property type="match status" value="1"/>
</dbReference>
<dbReference type="PANTHER" id="PTHR43563:SF1">
    <property type="entry name" value="AMINE OXIDASE [FLAVIN-CONTAINING] B"/>
    <property type="match status" value="1"/>
</dbReference>
<evidence type="ECO:0000256" key="1">
    <source>
        <dbReference type="ARBA" id="ARBA00005995"/>
    </source>
</evidence>
<comment type="similarity">
    <text evidence="1">Belongs to the flavin monoamine oxidase family.</text>
</comment>
<dbReference type="EC" id="1.4.3.4" evidence="2"/>
<keyword evidence="6" id="KW-1185">Reference proteome</keyword>
<dbReference type="RefSeq" id="XP_002670459.1">
    <property type="nucleotide sequence ID" value="XM_002670413.1"/>
</dbReference>
<gene>
    <name evidence="5" type="ORF">NAEGRDRAFT_81830</name>
</gene>
<evidence type="ECO:0000313" key="5">
    <source>
        <dbReference type="EMBL" id="EFC37715.1"/>
    </source>
</evidence>
<evidence type="ECO:0000256" key="3">
    <source>
        <dbReference type="ARBA" id="ARBA00048448"/>
    </source>
</evidence>
<reference evidence="5 6" key="1">
    <citation type="journal article" date="2010" name="Cell">
        <title>The genome of Naegleria gruberi illuminates early eukaryotic versatility.</title>
        <authorList>
            <person name="Fritz-Laylin L.K."/>
            <person name="Prochnik S.E."/>
            <person name="Ginger M.L."/>
            <person name="Dacks J.B."/>
            <person name="Carpenter M.L."/>
            <person name="Field M.C."/>
            <person name="Kuo A."/>
            <person name="Paredez A."/>
            <person name="Chapman J."/>
            <person name="Pham J."/>
            <person name="Shu S."/>
            <person name="Neupane R."/>
            <person name="Cipriano M."/>
            <person name="Mancuso J."/>
            <person name="Tu H."/>
            <person name="Salamov A."/>
            <person name="Lindquist E."/>
            <person name="Shapiro H."/>
            <person name="Lucas S."/>
            <person name="Grigoriev I.V."/>
            <person name="Cande W.Z."/>
            <person name="Fulton C."/>
            <person name="Rokhsar D.S."/>
            <person name="Dawson S.C."/>
        </authorList>
    </citation>
    <scope>NUCLEOTIDE SEQUENCE [LARGE SCALE GENOMIC DNA]</scope>
    <source>
        <strain evidence="5 6">NEG-M</strain>
    </source>
</reference>
<name>D2VZK2_NAEGR</name>
<dbReference type="GO" id="GO:0097621">
    <property type="term" value="F:monoamine oxidase activity"/>
    <property type="evidence" value="ECO:0007669"/>
    <property type="project" value="UniProtKB-EC"/>
</dbReference>
<dbReference type="InterPro" id="IPR036188">
    <property type="entry name" value="FAD/NAD-bd_sf"/>
</dbReference>
<dbReference type="InParanoid" id="D2VZK2"/>